<dbReference type="STRING" id="1005928.SAMN04487859_12252"/>
<keyword evidence="2" id="KW-1185">Reference proteome</keyword>
<dbReference type="EMBL" id="FOVP01000022">
    <property type="protein sequence ID" value="SFO28004.1"/>
    <property type="molecule type" value="Genomic_DNA"/>
</dbReference>
<sequence>MGEHIGDLGAPLDGFYVPGEGDQIAPITILFEHIRDARNIACLKRCAERIKKLRDLITVSSMSSSPMWVGVWHGLHGGGCKVIALMKKGACK</sequence>
<reference evidence="2" key="1">
    <citation type="submission" date="2016-10" db="EMBL/GenBank/DDBJ databases">
        <authorList>
            <person name="Varghese N."/>
            <person name="Submissions S."/>
        </authorList>
    </citation>
    <scope>NUCLEOTIDE SEQUENCE [LARGE SCALE GENOMIC DNA]</scope>
    <source>
        <strain evidence="2">DSM 28463</strain>
    </source>
</reference>
<gene>
    <name evidence="1" type="ORF">SAMN04487859_12252</name>
</gene>
<evidence type="ECO:0000313" key="1">
    <source>
        <dbReference type="EMBL" id="SFO28004.1"/>
    </source>
</evidence>
<dbReference type="AlphaFoldDB" id="A0A1I5FW63"/>
<proteinExistence type="predicted"/>
<protein>
    <submittedName>
        <fullName evidence="1">Uncharacterized protein</fullName>
    </submittedName>
</protein>
<organism evidence="1 2">
    <name type="scientific">Roseovarius lutimaris</name>
    <dbReference type="NCBI Taxonomy" id="1005928"/>
    <lineage>
        <taxon>Bacteria</taxon>
        <taxon>Pseudomonadati</taxon>
        <taxon>Pseudomonadota</taxon>
        <taxon>Alphaproteobacteria</taxon>
        <taxon>Rhodobacterales</taxon>
        <taxon>Roseobacteraceae</taxon>
        <taxon>Roseovarius</taxon>
    </lineage>
</organism>
<dbReference type="RefSeq" id="WP_218145686.1">
    <property type="nucleotide sequence ID" value="NZ_FOVP01000022.1"/>
</dbReference>
<dbReference type="Proteomes" id="UP000198599">
    <property type="component" value="Unassembled WGS sequence"/>
</dbReference>
<evidence type="ECO:0000313" key="2">
    <source>
        <dbReference type="Proteomes" id="UP000198599"/>
    </source>
</evidence>
<name>A0A1I5FW63_9RHOB</name>
<accession>A0A1I5FW63</accession>